<dbReference type="NCBIfam" id="NF033484">
    <property type="entry name" value="Stp1_PP2C_phos"/>
    <property type="match status" value="1"/>
</dbReference>
<protein>
    <submittedName>
        <fullName evidence="2">Protein phosphatase</fullName>
        <ecNumber evidence="2">3.1.3.16</ecNumber>
    </submittedName>
</protein>
<dbReference type="InterPro" id="IPR015655">
    <property type="entry name" value="PP2C"/>
</dbReference>
<dbReference type="Gene3D" id="3.60.40.10">
    <property type="entry name" value="PPM-type phosphatase domain"/>
    <property type="match status" value="1"/>
</dbReference>
<dbReference type="SMART" id="SM00332">
    <property type="entry name" value="PP2Cc"/>
    <property type="match status" value="1"/>
</dbReference>
<evidence type="ECO:0000313" key="3">
    <source>
        <dbReference type="Proteomes" id="UP000697472"/>
    </source>
</evidence>
<organism evidence="2 3">
    <name type="scientific">Streptococcus loxodontisalivarius</name>
    <dbReference type="NCBI Taxonomy" id="1349415"/>
    <lineage>
        <taxon>Bacteria</taxon>
        <taxon>Bacillati</taxon>
        <taxon>Bacillota</taxon>
        <taxon>Bacilli</taxon>
        <taxon>Lactobacillales</taxon>
        <taxon>Streptococcaceae</taxon>
        <taxon>Streptococcus</taxon>
    </lineage>
</organism>
<dbReference type="SUPFAM" id="SSF81606">
    <property type="entry name" value="PP2C-like"/>
    <property type="match status" value="1"/>
</dbReference>
<dbReference type="PANTHER" id="PTHR47992">
    <property type="entry name" value="PROTEIN PHOSPHATASE"/>
    <property type="match status" value="1"/>
</dbReference>
<evidence type="ECO:0000313" key="2">
    <source>
        <dbReference type="EMBL" id="MBM7642221.1"/>
    </source>
</evidence>
<dbReference type="SMART" id="SM00331">
    <property type="entry name" value="PP2C_SIG"/>
    <property type="match status" value="1"/>
</dbReference>
<accession>A0ABS2PQM9</accession>
<dbReference type="EMBL" id="JAFBEH010000007">
    <property type="protein sequence ID" value="MBM7642221.1"/>
    <property type="molecule type" value="Genomic_DNA"/>
</dbReference>
<keyword evidence="3" id="KW-1185">Reference proteome</keyword>
<evidence type="ECO:0000259" key="1">
    <source>
        <dbReference type="PROSITE" id="PS51746"/>
    </source>
</evidence>
<gene>
    <name evidence="2" type="ORF">JOC28_000515</name>
</gene>
<dbReference type="EC" id="3.1.3.16" evidence="2"/>
<reference evidence="2 3" key="1">
    <citation type="submission" date="2021-01" db="EMBL/GenBank/DDBJ databases">
        <title>Genomic Encyclopedia of Type Strains, Phase IV (KMG-IV): sequencing the most valuable type-strain genomes for metagenomic binning, comparative biology and taxonomic classification.</title>
        <authorList>
            <person name="Goeker M."/>
        </authorList>
    </citation>
    <scope>NUCLEOTIDE SEQUENCE [LARGE SCALE GENOMIC DNA]</scope>
    <source>
        <strain evidence="2 3">DSM 27382</strain>
    </source>
</reference>
<dbReference type="GO" id="GO:0004722">
    <property type="term" value="F:protein serine/threonine phosphatase activity"/>
    <property type="evidence" value="ECO:0007669"/>
    <property type="project" value="UniProtKB-EC"/>
</dbReference>
<proteinExistence type="predicted"/>
<feature type="domain" description="PPM-type phosphatase" evidence="1">
    <location>
        <begin position="9"/>
        <end position="248"/>
    </location>
</feature>
<name>A0ABS2PQM9_9STRE</name>
<dbReference type="Proteomes" id="UP000697472">
    <property type="component" value="Unassembled WGS sequence"/>
</dbReference>
<dbReference type="CDD" id="cd00143">
    <property type="entry name" value="PP2Cc"/>
    <property type="match status" value="1"/>
</dbReference>
<dbReference type="PROSITE" id="PS51746">
    <property type="entry name" value="PPM_2"/>
    <property type="match status" value="1"/>
</dbReference>
<dbReference type="Pfam" id="PF13672">
    <property type="entry name" value="PP2C_2"/>
    <property type="match status" value="1"/>
</dbReference>
<dbReference type="InterPro" id="IPR036457">
    <property type="entry name" value="PPM-type-like_dom_sf"/>
</dbReference>
<sequence length="253" mass="27729">MSENTKTMEISLLTDIGQKRSNNQDFVNKYDNKVGIPLIVLADGMGGHRAGNIASEMAVTNLGREWVNTDFSHLSQIRDWMMAHIEQENQKIYELGQTEDYKGMGTTIEALAVVDNNVIFAHVGDSRIGFIHEGNYTQLTSDHSLVNELVKAGQLTEEEAAVHPQKNIITQSIGQANPVELDLGVQPLEAGDTVLINSDGLTNMVSKEEIEAIITDSYLTLSEKAKTLVDTANNAGGLDNITVALVRFDQEDN</sequence>
<dbReference type="InterPro" id="IPR001932">
    <property type="entry name" value="PPM-type_phosphatase-like_dom"/>
</dbReference>
<keyword evidence="2" id="KW-0378">Hydrolase</keyword>
<comment type="caution">
    <text evidence="2">The sequence shown here is derived from an EMBL/GenBank/DDBJ whole genome shotgun (WGS) entry which is preliminary data.</text>
</comment>